<keyword evidence="2" id="KW-0521">NADP</keyword>
<dbReference type="OrthoDB" id="5371740at2759"/>
<name>A0A420Y486_9PEZI</name>
<proteinExistence type="inferred from homology"/>
<sequence>MASYLPAEPINCEVEPDLKPLAGKTAIVTGGATGIGEAYVRALAAANVTVVIGDRNASAGQKLTSEPSRTKFVQCDVTEWDDQARLFKEAAAISPSGKIHYVIANAGITNRDDVFSFDGADQGPHRPDLKIIDVNLKGVLYTAKLAMHYFVLQNGQTPRQSQEDTCLILISSGAGFLDVPRSPQYCSTKWAIRGIMHSLRRTAFYYGSRINVIAPWYVRTNILSEEEFNAVQAAGVEFARAEDAAECALRIFSDKTIHGKSLFICPRKWAPRGYRDLDLEEYRGDQLLDEIQVDQIRPSPVELGLSPE</sequence>
<protein>
    <recommendedName>
        <fullName evidence="6">5'-hydroxyaverantin dehydrogenase</fullName>
    </recommendedName>
</protein>
<dbReference type="InterPro" id="IPR036291">
    <property type="entry name" value="NAD(P)-bd_dom_sf"/>
</dbReference>
<gene>
    <name evidence="4" type="ORF">DL546_005556</name>
</gene>
<dbReference type="Proteomes" id="UP000275385">
    <property type="component" value="Unassembled WGS sequence"/>
</dbReference>
<evidence type="ECO:0008006" key="6">
    <source>
        <dbReference type="Google" id="ProtNLM"/>
    </source>
</evidence>
<dbReference type="PRINTS" id="PR00081">
    <property type="entry name" value="GDHRDH"/>
</dbReference>
<dbReference type="GO" id="GO:0016491">
    <property type="term" value="F:oxidoreductase activity"/>
    <property type="evidence" value="ECO:0007669"/>
    <property type="project" value="UniProtKB-KW"/>
</dbReference>
<keyword evidence="5" id="KW-1185">Reference proteome</keyword>
<accession>A0A420Y486</accession>
<dbReference type="Pfam" id="PF00106">
    <property type="entry name" value="adh_short"/>
    <property type="match status" value="1"/>
</dbReference>
<comment type="similarity">
    <text evidence="1">Belongs to the short-chain dehydrogenases/reductases (SDR) family.</text>
</comment>
<dbReference type="EMBL" id="QVQW01000053">
    <property type="protein sequence ID" value="RKU42689.1"/>
    <property type="molecule type" value="Genomic_DNA"/>
</dbReference>
<organism evidence="4 5">
    <name type="scientific">Coniochaeta pulveracea</name>
    <dbReference type="NCBI Taxonomy" id="177199"/>
    <lineage>
        <taxon>Eukaryota</taxon>
        <taxon>Fungi</taxon>
        <taxon>Dikarya</taxon>
        <taxon>Ascomycota</taxon>
        <taxon>Pezizomycotina</taxon>
        <taxon>Sordariomycetes</taxon>
        <taxon>Sordariomycetidae</taxon>
        <taxon>Coniochaetales</taxon>
        <taxon>Coniochaetaceae</taxon>
        <taxon>Coniochaeta</taxon>
    </lineage>
</organism>
<dbReference type="PROSITE" id="PS00061">
    <property type="entry name" value="ADH_SHORT"/>
    <property type="match status" value="1"/>
</dbReference>
<evidence type="ECO:0000256" key="3">
    <source>
        <dbReference type="ARBA" id="ARBA00023002"/>
    </source>
</evidence>
<evidence type="ECO:0000313" key="5">
    <source>
        <dbReference type="Proteomes" id="UP000275385"/>
    </source>
</evidence>
<dbReference type="PANTHER" id="PTHR43180">
    <property type="entry name" value="3-OXOACYL-(ACYL-CARRIER-PROTEIN) REDUCTASE (AFU_ORTHOLOGUE AFUA_6G11210)"/>
    <property type="match status" value="1"/>
</dbReference>
<dbReference type="InterPro" id="IPR020904">
    <property type="entry name" value="Sc_DH/Rdtase_CS"/>
</dbReference>
<dbReference type="PANTHER" id="PTHR43180:SF31">
    <property type="entry name" value="CHAIN DEHYDROGENASE_REDUCTASE, PUTATIVE (AFU_ORTHOLOGUE AFUA_2G16570)-RELATED"/>
    <property type="match status" value="1"/>
</dbReference>
<evidence type="ECO:0000256" key="1">
    <source>
        <dbReference type="ARBA" id="ARBA00006484"/>
    </source>
</evidence>
<evidence type="ECO:0000256" key="2">
    <source>
        <dbReference type="ARBA" id="ARBA00022857"/>
    </source>
</evidence>
<dbReference type="Gene3D" id="3.40.50.720">
    <property type="entry name" value="NAD(P)-binding Rossmann-like Domain"/>
    <property type="match status" value="1"/>
</dbReference>
<keyword evidence="3" id="KW-0560">Oxidoreductase</keyword>
<reference evidence="4 5" key="1">
    <citation type="submission" date="2018-08" db="EMBL/GenBank/DDBJ databases">
        <title>Draft genome of the lignicolous fungus Coniochaeta pulveracea.</title>
        <authorList>
            <person name="Borstlap C.J."/>
            <person name="De Witt R.N."/>
            <person name="Botha A."/>
            <person name="Volschenk H."/>
        </authorList>
    </citation>
    <scope>NUCLEOTIDE SEQUENCE [LARGE SCALE GENOMIC DNA]</scope>
    <source>
        <strain evidence="4 5">CAB683</strain>
    </source>
</reference>
<dbReference type="InterPro" id="IPR002347">
    <property type="entry name" value="SDR_fam"/>
</dbReference>
<dbReference type="AlphaFoldDB" id="A0A420Y486"/>
<comment type="caution">
    <text evidence="4">The sequence shown here is derived from an EMBL/GenBank/DDBJ whole genome shotgun (WGS) entry which is preliminary data.</text>
</comment>
<dbReference type="SUPFAM" id="SSF51735">
    <property type="entry name" value="NAD(P)-binding Rossmann-fold domains"/>
    <property type="match status" value="1"/>
</dbReference>
<dbReference type="STRING" id="177199.A0A420Y486"/>
<evidence type="ECO:0000313" key="4">
    <source>
        <dbReference type="EMBL" id="RKU42689.1"/>
    </source>
</evidence>